<feature type="domain" description="Integrase catalytic" evidence="5">
    <location>
        <begin position="173"/>
        <end position="334"/>
    </location>
</feature>
<sequence>MTKSYQICCPKCNNHQNFYRYGKDKYGNQKYLCRVCGHQFAPDAHAADKPGRPRVRPYPTCPVCGKAMFLHHDHKYYSNYQCCDKKCGHSIFVPKPAAVTAPSMSKLSGKTDFKRMRYPVHVILTALSMFYLGKNSFRNIALILRTVMNIQVSHTTISNWCTKFAPLFQNIALELMPTLNFNSDEWHADETVVKIRGMKYYLWLIVDSETRFVLSFHLSRHRDSPQAFSLLNSVKHLGKPGAIVTDRYSAYKVPVKAVLGVKHIRVQSFSDDITNNLIECFNKQFKAWYKTKQGFASFDSANNLIAVFLFFYNFVRPHSALDGLTPAQVAGLNLSARSKRKLFLVA</sequence>
<dbReference type="SUPFAM" id="SSF53098">
    <property type="entry name" value="Ribonuclease H-like"/>
    <property type="match status" value="1"/>
</dbReference>
<gene>
    <name evidence="6" type="ORF">TSYNT_5122</name>
</gene>
<dbReference type="PANTHER" id="PTHR35528:SF3">
    <property type="entry name" value="BLL1675 PROTEIN"/>
    <property type="match status" value="1"/>
</dbReference>
<dbReference type="AlphaFoldDB" id="A0A0U9I2Z6"/>
<evidence type="ECO:0000256" key="1">
    <source>
        <dbReference type="ARBA" id="ARBA00002286"/>
    </source>
</evidence>
<dbReference type="GO" id="GO:0015074">
    <property type="term" value="P:DNA integration"/>
    <property type="evidence" value="ECO:0007669"/>
    <property type="project" value="InterPro"/>
</dbReference>
<comment type="function">
    <text evidence="1">Involved in the transposition of the insertion sequence.</text>
</comment>
<dbReference type="InterPro" id="IPR052183">
    <property type="entry name" value="IS_Transposase"/>
</dbReference>
<dbReference type="InterPro" id="IPR036397">
    <property type="entry name" value="RNaseH_sf"/>
</dbReference>
<dbReference type="GO" id="GO:0006310">
    <property type="term" value="P:DNA recombination"/>
    <property type="evidence" value="ECO:0007669"/>
    <property type="project" value="UniProtKB-KW"/>
</dbReference>
<dbReference type="STRING" id="224999.GCA_001485475_00278"/>
<dbReference type="InterPro" id="IPR001584">
    <property type="entry name" value="Integrase_cat-core"/>
</dbReference>
<dbReference type="GO" id="GO:0003677">
    <property type="term" value="F:DNA binding"/>
    <property type="evidence" value="ECO:0007669"/>
    <property type="project" value="UniProtKB-KW"/>
</dbReference>
<evidence type="ECO:0000256" key="3">
    <source>
        <dbReference type="ARBA" id="ARBA00023125"/>
    </source>
</evidence>
<keyword evidence="2" id="KW-0815">Transposition</keyword>
<dbReference type="PANTHER" id="PTHR35528">
    <property type="entry name" value="BLL1675 PROTEIN"/>
    <property type="match status" value="1"/>
</dbReference>
<dbReference type="RefSeq" id="WP_059031389.1">
    <property type="nucleotide sequence ID" value="NZ_DF976999.1"/>
</dbReference>
<dbReference type="PROSITE" id="PS50994">
    <property type="entry name" value="INTEGRASE"/>
    <property type="match status" value="1"/>
</dbReference>
<keyword evidence="7" id="KW-1185">Reference proteome</keyword>
<evidence type="ECO:0000256" key="2">
    <source>
        <dbReference type="ARBA" id="ARBA00022578"/>
    </source>
</evidence>
<protein>
    <submittedName>
        <fullName evidence="6">Transposase</fullName>
    </submittedName>
</protein>
<dbReference type="InterPro" id="IPR047930">
    <property type="entry name" value="Transpos_IS6"/>
</dbReference>
<dbReference type="Proteomes" id="UP000062160">
    <property type="component" value="Unassembled WGS sequence"/>
</dbReference>
<dbReference type="InterPro" id="IPR012337">
    <property type="entry name" value="RNaseH-like_sf"/>
</dbReference>
<dbReference type="InterPro" id="IPR032874">
    <property type="entry name" value="DDE_dom"/>
</dbReference>
<keyword evidence="4" id="KW-0233">DNA recombination</keyword>
<proteinExistence type="predicted"/>
<dbReference type="Pfam" id="PF13610">
    <property type="entry name" value="DDE_Tnp_IS240"/>
    <property type="match status" value="1"/>
</dbReference>
<accession>A0A0U9I2Z6</accession>
<dbReference type="EMBL" id="DF976999">
    <property type="protein sequence ID" value="GAQ24296.1"/>
    <property type="molecule type" value="Genomic_DNA"/>
</dbReference>
<keyword evidence="3" id="KW-0238">DNA-binding</keyword>
<dbReference type="Gene3D" id="3.30.420.10">
    <property type="entry name" value="Ribonuclease H-like superfamily/Ribonuclease H"/>
    <property type="match status" value="1"/>
</dbReference>
<dbReference type="NCBIfam" id="NF033587">
    <property type="entry name" value="transpos_IS6"/>
    <property type="match status" value="1"/>
</dbReference>
<dbReference type="OrthoDB" id="1757919at2"/>
<evidence type="ECO:0000256" key="4">
    <source>
        <dbReference type="ARBA" id="ARBA00023172"/>
    </source>
</evidence>
<name>A0A0U9I2Z6_9FIRM</name>
<evidence type="ECO:0000259" key="5">
    <source>
        <dbReference type="PROSITE" id="PS50994"/>
    </source>
</evidence>
<organism evidence="6">
    <name type="scientific">Tepidanaerobacter syntrophicus</name>
    <dbReference type="NCBI Taxonomy" id="224999"/>
    <lineage>
        <taxon>Bacteria</taxon>
        <taxon>Bacillati</taxon>
        <taxon>Bacillota</taxon>
        <taxon>Clostridia</taxon>
        <taxon>Thermosediminibacterales</taxon>
        <taxon>Tepidanaerobacteraceae</taxon>
        <taxon>Tepidanaerobacter</taxon>
    </lineage>
</organism>
<evidence type="ECO:0000313" key="7">
    <source>
        <dbReference type="Proteomes" id="UP000062160"/>
    </source>
</evidence>
<reference evidence="6" key="1">
    <citation type="journal article" date="2016" name="Genome Announc.">
        <title>Draft Genome Sequence of the Syntrophic Lactate-Degrading Bacterium Tepidanaerobacter syntrophicus JLT.</title>
        <authorList>
            <person name="Matsuura N."/>
            <person name="Ohashi A."/>
            <person name="Tourlousse D.M."/>
            <person name="Sekiguchi Y."/>
        </authorList>
    </citation>
    <scope>NUCLEOTIDE SEQUENCE [LARGE SCALE GENOMIC DNA]</scope>
    <source>
        <strain evidence="6">JL</strain>
    </source>
</reference>
<evidence type="ECO:0000313" key="6">
    <source>
        <dbReference type="EMBL" id="GAQ24296.1"/>
    </source>
</evidence>
<dbReference type="GO" id="GO:0032196">
    <property type="term" value="P:transposition"/>
    <property type="evidence" value="ECO:0007669"/>
    <property type="project" value="UniProtKB-KW"/>
</dbReference>